<dbReference type="Proteomes" id="UP000482960">
    <property type="component" value="Unassembled WGS sequence"/>
</dbReference>
<organism evidence="1 2">
    <name type="scientific">Phytohabitans rumicis</name>
    <dbReference type="NCBI Taxonomy" id="1076125"/>
    <lineage>
        <taxon>Bacteria</taxon>
        <taxon>Bacillati</taxon>
        <taxon>Actinomycetota</taxon>
        <taxon>Actinomycetes</taxon>
        <taxon>Micromonosporales</taxon>
        <taxon>Micromonosporaceae</taxon>
    </lineage>
</organism>
<dbReference type="InterPro" id="IPR027417">
    <property type="entry name" value="P-loop_NTPase"/>
</dbReference>
<accession>A0A6V8LG85</accession>
<dbReference type="SUPFAM" id="SSF52540">
    <property type="entry name" value="P-loop containing nucleoside triphosphate hydrolases"/>
    <property type="match status" value="1"/>
</dbReference>
<proteinExistence type="predicted"/>
<protein>
    <recommendedName>
        <fullName evidence="3">ATP-binding protein</fullName>
    </recommendedName>
</protein>
<evidence type="ECO:0008006" key="3">
    <source>
        <dbReference type="Google" id="ProtNLM"/>
    </source>
</evidence>
<keyword evidence="2" id="KW-1185">Reference proteome</keyword>
<evidence type="ECO:0000313" key="1">
    <source>
        <dbReference type="EMBL" id="GFJ94660.1"/>
    </source>
</evidence>
<dbReference type="Gene3D" id="3.40.50.300">
    <property type="entry name" value="P-loop containing nucleotide triphosphate hydrolases"/>
    <property type="match status" value="1"/>
</dbReference>
<gene>
    <name evidence="1" type="ORF">Prum_083020</name>
</gene>
<dbReference type="RefSeq" id="WP_173081855.1">
    <property type="nucleotide sequence ID" value="NZ_BAABJB010000020.1"/>
</dbReference>
<comment type="caution">
    <text evidence="1">The sequence shown here is derived from an EMBL/GenBank/DDBJ whole genome shotgun (WGS) entry which is preliminary data.</text>
</comment>
<reference evidence="1 2" key="1">
    <citation type="submission" date="2020-03" db="EMBL/GenBank/DDBJ databases">
        <title>Whole genome shotgun sequence of Phytohabitans rumicis NBRC 108638.</title>
        <authorList>
            <person name="Komaki H."/>
            <person name="Tamura T."/>
        </authorList>
    </citation>
    <scope>NUCLEOTIDE SEQUENCE [LARGE SCALE GENOMIC DNA]</scope>
    <source>
        <strain evidence="1 2">NBRC 108638</strain>
    </source>
</reference>
<name>A0A6V8LG85_9ACTN</name>
<evidence type="ECO:0000313" key="2">
    <source>
        <dbReference type="Proteomes" id="UP000482960"/>
    </source>
</evidence>
<dbReference type="AlphaFoldDB" id="A0A6V8LG85"/>
<sequence length="182" mass="18420">MDARAYVVAGAPATGKSTFGAALAHAATAAPLDQDVLTGPLTAVVAGLVGAAPGDLDDPRVRGATRTATYDALLDTATGCLAAGVSVVLVAPFTAERSDPGAWAVLKDRLNAPGGVVLAWTTCPPAEVSRRLAARGAPRDVRKLSDVDGFLRSGALDPPRVPHVVVDTTAPPARQIAAVLTR</sequence>
<dbReference type="Pfam" id="PF13671">
    <property type="entry name" value="AAA_33"/>
    <property type="match status" value="1"/>
</dbReference>
<reference evidence="1 2" key="2">
    <citation type="submission" date="2020-03" db="EMBL/GenBank/DDBJ databases">
        <authorList>
            <person name="Ichikawa N."/>
            <person name="Kimura A."/>
            <person name="Kitahashi Y."/>
            <person name="Uohara A."/>
        </authorList>
    </citation>
    <scope>NUCLEOTIDE SEQUENCE [LARGE SCALE GENOMIC DNA]</scope>
    <source>
        <strain evidence="1 2">NBRC 108638</strain>
    </source>
</reference>
<dbReference type="EMBL" id="BLPG01000001">
    <property type="protein sequence ID" value="GFJ94660.1"/>
    <property type="molecule type" value="Genomic_DNA"/>
</dbReference>